<accession>A0A0E9XM20</accession>
<reference evidence="1" key="2">
    <citation type="journal article" date="2015" name="Fish Shellfish Immunol.">
        <title>Early steps in the European eel (Anguilla anguilla)-Vibrio vulnificus interaction in the gills: Role of the RtxA13 toxin.</title>
        <authorList>
            <person name="Callol A."/>
            <person name="Pajuelo D."/>
            <person name="Ebbesson L."/>
            <person name="Teles M."/>
            <person name="MacKenzie S."/>
            <person name="Amaro C."/>
        </authorList>
    </citation>
    <scope>NUCLEOTIDE SEQUENCE</scope>
</reference>
<evidence type="ECO:0000313" key="1">
    <source>
        <dbReference type="EMBL" id="JAI03477.1"/>
    </source>
</evidence>
<sequence length="55" mass="6608">MLTLLDLVAWNLYHLWPLTDTDFLRSWTWICLSVPRLEWKNLKSVKKNFKCVSAL</sequence>
<proteinExistence type="predicted"/>
<protein>
    <submittedName>
        <fullName evidence="1">Uncharacterized protein</fullName>
    </submittedName>
</protein>
<organism evidence="1">
    <name type="scientific">Anguilla anguilla</name>
    <name type="common">European freshwater eel</name>
    <name type="synonym">Muraena anguilla</name>
    <dbReference type="NCBI Taxonomy" id="7936"/>
    <lineage>
        <taxon>Eukaryota</taxon>
        <taxon>Metazoa</taxon>
        <taxon>Chordata</taxon>
        <taxon>Craniata</taxon>
        <taxon>Vertebrata</taxon>
        <taxon>Euteleostomi</taxon>
        <taxon>Actinopterygii</taxon>
        <taxon>Neopterygii</taxon>
        <taxon>Teleostei</taxon>
        <taxon>Anguilliformes</taxon>
        <taxon>Anguillidae</taxon>
        <taxon>Anguilla</taxon>
    </lineage>
</organism>
<name>A0A0E9XM20_ANGAN</name>
<reference evidence="1" key="1">
    <citation type="submission" date="2014-11" db="EMBL/GenBank/DDBJ databases">
        <authorList>
            <person name="Amaro Gonzalez C."/>
        </authorList>
    </citation>
    <scope>NUCLEOTIDE SEQUENCE</scope>
</reference>
<dbReference type="EMBL" id="GBXM01005101">
    <property type="protein sequence ID" value="JAI03477.1"/>
    <property type="molecule type" value="Transcribed_RNA"/>
</dbReference>
<dbReference type="AlphaFoldDB" id="A0A0E9XM20"/>